<dbReference type="PANTHER" id="PTHR43190:SF3">
    <property type="entry name" value="N-ACETYL-D-GLUCOSAMINE KINASE"/>
    <property type="match status" value="1"/>
</dbReference>
<evidence type="ECO:0000259" key="1">
    <source>
        <dbReference type="Pfam" id="PF01869"/>
    </source>
</evidence>
<keyword evidence="3" id="KW-1185">Reference proteome</keyword>
<protein>
    <recommendedName>
        <fullName evidence="1">ATPase BadF/BadG/BcrA/BcrD type domain-containing protein</fullName>
    </recommendedName>
</protein>
<comment type="caution">
    <text evidence="2">The sequence shown here is derived from an EMBL/GenBank/DDBJ whole genome shotgun (WGS) entry which is preliminary data.</text>
</comment>
<dbReference type="EMBL" id="MDGM01000012">
    <property type="protein sequence ID" value="PIB24742.1"/>
    <property type="molecule type" value="Genomic_DNA"/>
</dbReference>
<name>A0A2G5K6W0_9RHOB</name>
<dbReference type="InterPro" id="IPR002731">
    <property type="entry name" value="ATPase_BadF"/>
</dbReference>
<evidence type="ECO:0000313" key="2">
    <source>
        <dbReference type="EMBL" id="PIB24742.1"/>
    </source>
</evidence>
<dbReference type="Proteomes" id="UP000231516">
    <property type="component" value="Unassembled WGS sequence"/>
</dbReference>
<dbReference type="PANTHER" id="PTHR43190">
    <property type="entry name" value="N-ACETYL-D-GLUCOSAMINE KINASE"/>
    <property type="match status" value="1"/>
</dbReference>
<dbReference type="SUPFAM" id="SSF53067">
    <property type="entry name" value="Actin-like ATPase domain"/>
    <property type="match status" value="2"/>
</dbReference>
<reference evidence="2 3" key="1">
    <citation type="submission" date="2016-08" db="EMBL/GenBank/DDBJ databases">
        <title>Draft genome of Amylibacter sp. strain 4G11.</title>
        <authorList>
            <person name="Wong S.-K."/>
            <person name="Hamasaki K."/>
            <person name="Yoshizawa S."/>
        </authorList>
    </citation>
    <scope>NUCLEOTIDE SEQUENCE [LARGE SCALE GENOMIC DNA]</scope>
    <source>
        <strain evidence="2 3">4G11</strain>
    </source>
</reference>
<dbReference type="RefSeq" id="WP_099593361.1">
    <property type="nucleotide sequence ID" value="NZ_MDGM01000012.1"/>
</dbReference>
<organism evidence="2 3">
    <name type="scientific">Paramylibacter kogurei</name>
    <dbReference type="NCBI Taxonomy" id="1889778"/>
    <lineage>
        <taxon>Bacteria</taxon>
        <taxon>Pseudomonadati</taxon>
        <taxon>Pseudomonadota</taxon>
        <taxon>Alphaproteobacteria</taxon>
        <taxon>Rhodobacterales</taxon>
        <taxon>Paracoccaceae</taxon>
        <taxon>Paramylibacter</taxon>
    </lineage>
</organism>
<evidence type="ECO:0000313" key="3">
    <source>
        <dbReference type="Proteomes" id="UP000231516"/>
    </source>
</evidence>
<dbReference type="InterPro" id="IPR052519">
    <property type="entry name" value="Euk-type_GlcNAc_Kinase"/>
</dbReference>
<dbReference type="Gene3D" id="3.30.420.40">
    <property type="match status" value="2"/>
</dbReference>
<dbReference type="OrthoDB" id="63487at2"/>
<dbReference type="InterPro" id="IPR043129">
    <property type="entry name" value="ATPase_NBD"/>
</dbReference>
<sequence length="297" mass="31233">MSDSQKPYILAVDGGGSGCRVAIADCDGNRLGGAIGDAANVASNLDSACVNVAAAINAALKDAHLDHHATPNICAHFGLAGYMDEKQGQILRKKFKFHKLSLTDDRPTTVLGSLGGQDGYVIGIGTGTFCGASNAGQMHFVSGRGFYISDQASGAWLGRRSLEIVVQCDDKILVHSPLTQSLLAQFNNINAMVKFSVTATPRDYARFAPDIIRAASNDDQHGRALMNEGAAYLRSALTTLGYQSGERLVLTGGVGPSYLEYLGKPFNTNITKPLGDALDGGLAMAHKLVLQSNEACA</sequence>
<accession>A0A2G5K6W0</accession>
<feature type="domain" description="ATPase BadF/BadG/BcrA/BcrD type" evidence="1">
    <location>
        <begin position="12"/>
        <end position="254"/>
    </location>
</feature>
<dbReference type="CDD" id="cd24082">
    <property type="entry name" value="ASKHA_NBD_GspK-like"/>
    <property type="match status" value="1"/>
</dbReference>
<proteinExistence type="predicted"/>
<gene>
    <name evidence="2" type="ORF">BFP76_06055</name>
</gene>
<dbReference type="AlphaFoldDB" id="A0A2G5K6W0"/>
<dbReference type="Pfam" id="PF01869">
    <property type="entry name" value="BcrAD_BadFG"/>
    <property type="match status" value="1"/>
</dbReference>